<keyword evidence="1" id="KW-0812">Transmembrane</keyword>
<dbReference type="AlphaFoldDB" id="A0A1F5YF31"/>
<dbReference type="Proteomes" id="UP000177396">
    <property type="component" value="Unassembled WGS sequence"/>
</dbReference>
<name>A0A1F5YF31_9BACT</name>
<protein>
    <submittedName>
        <fullName evidence="2">Uncharacterized protein</fullName>
    </submittedName>
</protein>
<evidence type="ECO:0000313" key="2">
    <source>
        <dbReference type="EMBL" id="OGF98788.1"/>
    </source>
</evidence>
<sequence>MDNLLTQIIVIPGVTGTIQGPLPSGRFTNLASLVNNAMPILMALAGIALLLYLIWGGFDFLTSMGDPKKAEAGKTKITQAIIGFFIIFAAYWITQLVAFLFGLQGRAGF</sequence>
<proteinExistence type="predicted"/>
<keyword evidence="1" id="KW-1133">Transmembrane helix</keyword>
<dbReference type="Pfam" id="PF18895">
    <property type="entry name" value="T4SS_pilin"/>
    <property type="match status" value="1"/>
</dbReference>
<evidence type="ECO:0000313" key="3">
    <source>
        <dbReference type="Proteomes" id="UP000177396"/>
    </source>
</evidence>
<dbReference type="EMBL" id="MFJB01000085">
    <property type="protein sequence ID" value="OGF98788.1"/>
    <property type="molecule type" value="Genomic_DNA"/>
</dbReference>
<gene>
    <name evidence="2" type="ORF">A2153_02445</name>
</gene>
<reference evidence="2 3" key="1">
    <citation type="journal article" date="2016" name="Nat. Commun.">
        <title>Thousands of microbial genomes shed light on interconnected biogeochemical processes in an aquifer system.</title>
        <authorList>
            <person name="Anantharaman K."/>
            <person name="Brown C.T."/>
            <person name="Hug L.A."/>
            <person name="Sharon I."/>
            <person name="Castelle C.J."/>
            <person name="Probst A.J."/>
            <person name="Thomas B.C."/>
            <person name="Singh A."/>
            <person name="Wilkins M.J."/>
            <person name="Karaoz U."/>
            <person name="Brodie E.L."/>
            <person name="Williams K.H."/>
            <person name="Hubbard S.S."/>
            <person name="Banfield J.F."/>
        </authorList>
    </citation>
    <scope>NUCLEOTIDE SEQUENCE [LARGE SCALE GENOMIC DNA]</scope>
</reference>
<feature type="transmembrane region" description="Helical" evidence="1">
    <location>
        <begin position="81"/>
        <end position="103"/>
    </location>
</feature>
<comment type="caution">
    <text evidence="2">The sequence shown here is derived from an EMBL/GenBank/DDBJ whole genome shotgun (WGS) entry which is preliminary data.</text>
</comment>
<feature type="transmembrane region" description="Helical" evidence="1">
    <location>
        <begin position="40"/>
        <end position="61"/>
    </location>
</feature>
<organism evidence="2 3">
    <name type="scientific">Candidatus Gottesmanbacteria bacterium RBG_16_38_7b</name>
    <dbReference type="NCBI Taxonomy" id="1798372"/>
    <lineage>
        <taxon>Bacteria</taxon>
        <taxon>Candidatus Gottesmaniibacteriota</taxon>
    </lineage>
</organism>
<evidence type="ECO:0000256" key="1">
    <source>
        <dbReference type="SAM" id="Phobius"/>
    </source>
</evidence>
<dbReference type="InterPro" id="IPR043993">
    <property type="entry name" value="T4SS_pilin"/>
</dbReference>
<accession>A0A1F5YF31</accession>
<keyword evidence="1" id="KW-0472">Membrane</keyword>